<evidence type="ECO:0000256" key="2">
    <source>
        <dbReference type="ARBA" id="ARBA00022670"/>
    </source>
</evidence>
<evidence type="ECO:0000313" key="7">
    <source>
        <dbReference type="Proteomes" id="UP000050964"/>
    </source>
</evidence>
<keyword evidence="3" id="KW-0378">Hydrolase</keyword>
<dbReference type="GO" id="GO:0008234">
    <property type="term" value="F:cysteine-type peptidase activity"/>
    <property type="evidence" value="ECO:0007669"/>
    <property type="project" value="UniProtKB-KW"/>
</dbReference>
<dbReference type="AlphaFoldDB" id="A0A837REJ4"/>
<evidence type="ECO:0000259" key="5">
    <source>
        <dbReference type="PROSITE" id="PS51935"/>
    </source>
</evidence>
<gene>
    <name evidence="6" type="ORF">FD26_GL001762</name>
</gene>
<feature type="domain" description="NlpC/P60" evidence="5">
    <location>
        <begin position="143"/>
        <end position="262"/>
    </location>
</feature>
<organism evidence="6 7">
    <name type="scientific">Companilactobacillus crustorum JCM 15951</name>
    <dbReference type="NCBI Taxonomy" id="1423737"/>
    <lineage>
        <taxon>Bacteria</taxon>
        <taxon>Bacillati</taxon>
        <taxon>Bacillota</taxon>
        <taxon>Bacilli</taxon>
        <taxon>Lactobacillales</taxon>
        <taxon>Lactobacillaceae</taxon>
        <taxon>Companilactobacillus</taxon>
    </lineage>
</organism>
<comment type="caution">
    <text evidence="6">The sequence shown here is derived from an EMBL/GenBank/DDBJ whole genome shotgun (WGS) entry which is preliminary data.</text>
</comment>
<dbReference type="PANTHER" id="PTHR47053:SF1">
    <property type="entry name" value="MUREIN DD-ENDOPEPTIDASE MEPH-RELATED"/>
    <property type="match status" value="1"/>
</dbReference>
<dbReference type="InterPro" id="IPR038765">
    <property type="entry name" value="Papain-like_cys_pep_sf"/>
</dbReference>
<name>A0A837REJ4_9LACO</name>
<reference evidence="6 7" key="1">
    <citation type="journal article" date="2015" name="Genome Announc.">
        <title>Expanding the biotechnology potential of lactobacilli through comparative genomics of 213 strains and associated genera.</title>
        <authorList>
            <person name="Sun Z."/>
            <person name="Harris H.M."/>
            <person name="McCann A."/>
            <person name="Guo C."/>
            <person name="Argimon S."/>
            <person name="Zhang W."/>
            <person name="Yang X."/>
            <person name="Jeffery I.B."/>
            <person name="Cooney J.C."/>
            <person name="Kagawa T.F."/>
            <person name="Liu W."/>
            <person name="Song Y."/>
            <person name="Salvetti E."/>
            <person name="Wrobel A."/>
            <person name="Rasinkangas P."/>
            <person name="Parkhill J."/>
            <person name="Rea M.C."/>
            <person name="O'Sullivan O."/>
            <person name="Ritari J."/>
            <person name="Douillard F.P."/>
            <person name="Paul Ross R."/>
            <person name="Yang R."/>
            <person name="Briner A.E."/>
            <person name="Felis G.E."/>
            <person name="de Vos W.M."/>
            <person name="Barrangou R."/>
            <person name="Klaenhammer T.R."/>
            <person name="Caufield P.W."/>
            <person name="Cui Y."/>
            <person name="Zhang H."/>
            <person name="O'Toole P.W."/>
        </authorList>
    </citation>
    <scope>NUCLEOTIDE SEQUENCE [LARGE SCALE GENOMIC DNA]</scope>
    <source>
        <strain evidence="6 7">JCM 15951</strain>
    </source>
</reference>
<sequence length="262" mass="27411">MSDKKLIFKKNLKNKKNTPLRGISILNTNVKKSLISFTAAAALAVTGLSLSNASTTKAASEVLTSAPSVVRTNTMSNLYTTPSSDAKSAGRALASNTAWAVGQAVQDDQGNTWYLVGANEWVNAKDVTDTSAVTESATSSDTTATADNVVNTAKKYIGTPYVWGGKTPSGFDCSGFTSYVYQEATGKSIGGYTVAQESAGTQEAVSQASAGDLLFWGSQGSSYHVGIYLGNNQYIAAPQPGESVKISTISSYFMPSFAVKVL</sequence>
<evidence type="ECO:0000256" key="4">
    <source>
        <dbReference type="ARBA" id="ARBA00022807"/>
    </source>
</evidence>
<keyword evidence="2" id="KW-0645">Protease</keyword>
<dbReference type="SUPFAM" id="SSF54001">
    <property type="entry name" value="Cysteine proteinases"/>
    <property type="match status" value="1"/>
</dbReference>
<keyword evidence="4" id="KW-0788">Thiol protease</keyword>
<dbReference type="Gene3D" id="3.90.1720.10">
    <property type="entry name" value="endopeptidase domain like (from Nostoc punctiforme)"/>
    <property type="match status" value="1"/>
</dbReference>
<protein>
    <submittedName>
        <fullName evidence="6">NLP P60 protein</fullName>
    </submittedName>
</protein>
<comment type="similarity">
    <text evidence="1">Belongs to the peptidase C40 family.</text>
</comment>
<dbReference type="Proteomes" id="UP000050964">
    <property type="component" value="Unassembled WGS sequence"/>
</dbReference>
<dbReference type="PANTHER" id="PTHR47053">
    <property type="entry name" value="MUREIN DD-ENDOPEPTIDASE MEPH-RELATED"/>
    <property type="match status" value="1"/>
</dbReference>
<evidence type="ECO:0000256" key="1">
    <source>
        <dbReference type="ARBA" id="ARBA00007074"/>
    </source>
</evidence>
<dbReference type="InterPro" id="IPR000064">
    <property type="entry name" value="NLP_P60_dom"/>
</dbReference>
<evidence type="ECO:0000256" key="3">
    <source>
        <dbReference type="ARBA" id="ARBA00022801"/>
    </source>
</evidence>
<proteinExistence type="inferred from homology"/>
<dbReference type="InterPro" id="IPR051202">
    <property type="entry name" value="Peptidase_C40"/>
</dbReference>
<dbReference type="PROSITE" id="PS51935">
    <property type="entry name" value="NLPC_P60"/>
    <property type="match status" value="1"/>
</dbReference>
<dbReference type="Pfam" id="PF00877">
    <property type="entry name" value="NLPC_P60"/>
    <property type="match status" value="1"/>
</dbReference>
<dbReference type="GO" id="GO:0006508">
    <property type="term" value="P:proteolysis"/>
    <property type="evidence" value="ECO:0007669"/>
    <property type="project" value="UniProtKB-KW"/>
</dbReference>
<dbReference type="EMBL" id="AZDB01000056">
    <property type="protein sequence ID" value="KRK41114.1"/>
    <property type="molecule type" value="Genomic_DNA"/>
</dbReference>
<accession>A0A837REJ4</accession>
<evidence type="ECO:0000313" key="6">
    <source>
        <dbReference type="EMBL" id="KRK41114.1"/>
    </source>
</evidence>